<dbReference type="Gene3D" id="1.10.10.10">
    <property type="entry name" value="Winged helix-like DNA-binding domain superfamily/Winged helix DNA-binding domain"/>
    <property type="match status" value="1"/>
</dbReference>
<dbReference type="Gene3D" id="3.30.390.60">
    <property type="entry name" value="Heat-inducible transcription repressor hrca homolog, domain 3"/>
    <property type="match status" value="1"/>
</dbReference>
<dbReference type="SUPFAM" id="SSF46785">
    <property type="entry name" value="Winged helix' DNA-binding domain"/>
    <property type="match status" value="1"/>
</dbReference>
<protein>
    <recommendedName>
        <fullName evidence="5">Heat-inducible transcription repressor HrcA</fullName>
    </recommendedName>
</protein>
<dbReference type="Pfam" id="PF01628">
    <property type="entry name" value="HrcA"/>
    <property type="match status" value="1"/>
</dbReference>
<sequence>MLTKRELLVLTEIIKLYTDSGQPVGSKTLLNSLPMHVSSATIRNDMAALEDQGLIMKTHSSSGRVPSPAGYRYYLDNLLQPVTVAPADIERIEKSFDGSYNKMDDIIAQSAQMLSQLTSYTAITLGPEVHSLTLEGFRLVPLGGRQVMAILVASDGSVENQLFTLPPSIDSGELEKAIRLVNDQLVGMPLTEVADKLHSDVPAMLMQYMSTPDGFLNVFGDVLKQAVTEHFYVGGRLNLMDYFSPDNKDELKRVLHIMDEKDALNQLLAPSEERPISVRLGSELSDDSLRNLSLITAKYSVADYGQGMIAILGPTSMPYSKIIGLLDAFRGEMAKRLTDYYKDLH</sequence>
<dbReference type="PANTHER" id="PTHR34824:SF1">
    <property type="entry name" value="HEAT-INDUCIBLE TRANSCRIPTION REPRESSOR HRCA"/>
    <property type="match status" value="1"/>
</dbReference>
<evidence type="ECO:0000259" key="7">
    <source>
        <dbReference type="Pfam" id="PF08220"/>
    </source>
</evidence>
<evidence type="ECO:0000313" key="8">
    <source>
        <dbReference type="EMBL" id="WDF83749.1"/>
    </source>
</evidence>
<dbReference type="InterPro" id="IPR036390">
    <property type="entry name" value="WH_DNA-bd_sf"/>
</dbReference>
<dbReference type="EMBL" id="CP117884">
    <property type="protein sequence ID" value="WDF83749.1"/>
    <property type="molecule type" value="Genomic_DNA"/>
</dbReference>
<dbReference type="Gene3D" id="3.30.450.40">
    <property type="match status" value="1"/>
</dbReference>
<keyword evidence="3 5" id="KW-0346">Stress response</keyword>
<evidence type="ECO:0000256" key="5">
    <source>
        <dbReference type="HAMAP-Rule" id="MF_00081"/>
    </source>
</evidence>
<gene>
    <name evidence="5 8" type="primary">hrcA</name>
    <name evidence="8" type="ORF">PQ472_05790</name>
</gene>
<dbReference type="NCBIfam" id="TIGR00331">
    <property type="entry name" value="hrcA"/>
    <property type="match status" value="1"/>
</dbReference>
<proteinExistence type="inferred from homology"/>
<keyword evidence="2 5" id="KW-0805">Transcription regulation</keyword>
<dbReference type="HAMAP" id="MF_00081">
    <property type="entry name" value="HrcA"/>
    <property type="match status" value="1"/>
</dbReference>
<dbReference type="InterPro" id="IPR036388">
    <property type="entry name" value="WH-like_DNA-bd_sf"/>
</dbReference>
<evidence type="ECO:0000256" key="1">
    <source>
        <dbReference type="ARBA" id="ARBA00022491"/>
    </source>
</evidence>
<dbReference type="InterPro" id="IPR001034">
    <property type="entry name" value="DeoR_HTH"/>
</dbReference>
<feature type="domain" description="HTH deoR-type" evidence="7">
    <location>
        <begin position="36"/>
        <end position="59"/>
    </location>
</feature>
<dbReference type="PANTHER" id="PTHR34824">
    <property type="entry name" value="HEAT-INDUCIBLE TRANSCRIPTION REPRESSOR HRCA"/>
    <property type="match status" value="1"/>
</dbReference>
<name>A0ABY7WVD4_9LACO</name>
<comment type="similarity">
    <text evidence="5">Belongs to the HrcA family.</text>
</comment>
<dbReference type="Proteomes" id="UP001220377">
    <property type="component" value="Chromosome"/>
</dbReference>
<dbReference type="InterPro" id="IPR002571">
    <property type="entry name" value="HrcA"/>
</dbReference>
<evidence type="ECO:0000256" key="4">
    <source>
        <dbReference type="ARBA" id="ARBA00023163"/>
    </source>
</evidence>
<comment type="function">
    <text evidence="5">Negative regulator of class I heat shock genes (grpE-dnaK-dnaJ and groELS operons). Prevents heat-shock induction of these operons.</text>
</comment>
<reference evidence="8 9" key="1">
    <citation type="submission" date="2023-02" db="EMBL/GenBank/DDBJ databases">
        <title>Genome sequence of Lacticaseibacillus sp. KACC 23028.</title>
        <authorList>
            <person name="Kim S."/>
            <person name="Heo J."/>
            <person name="Kwon S.-W."/>
        </authorList>
    </citation>
    <scope>NUCLEOTIDE SEQUENCE [LARGE SCALE GENOMIC DNA]</scope>
    <source>
        <strain evidence="8 9">KACC 23028</strain>
    </source>
</reference>
<organism evidence="8 9">
    <name type="scientific">Lacticaseibacillus pabuli</name>
    <dbReference type="NCBI Taxonomy" id="3025672"/>
    <lineage>
        <taxon>Bacteria</taxon>
        <taxon>Bacillati</taxon>
        <taxon>Bacillota</taxon>
        <taxon>Bacilli</taxon>
        <taxon>Lactobacillales</taxon>
        <taxon>Lactobacillaceae</taxon>
        <taxon>Lacticaseibacillus</taxon>
    </lineage>
</organism>
<keyword evidence="4 5" id="KW-0804">Transcription</keyword>
<dbReference type="InterPro" id="IPR029016">
    <property type="entry name" value="GAF-like_dom_sf"/>
</dbReference>
<keyword evidence="1 5" id="KW-0678">Repressor</keyword>
<keyword evidence="9" id="KW-1185">Reference proteome</keyword>
<evidence type="ECO:0000259" key="6">
    <source>
        <dbReference type="Pfam" id="PF01628"/>
    </source>
</evidence>
<accession>A0ABY7WVD4</accession>
<evidence type="ECO:0000313" key="9">
    <source>
        <dbReference type="Proteomes" id="UP001220377"/>
    </source>
</evidence>
<dbReference type="RefSeq" id="WP_274262126.1">
    <property type="nucleotide sequence ID" value="NZ_CP117884.1"/>
</dbReference>
<feature type="domain" description="Heat-inducible transcription repressor HrcA C-terminal" evidence="6">
    <location>
        <begin position="104"/>
        <end position="323"/>
    </location>
</feature>
<dbReference type="InterPro" id="IPR023120">
    <property type="entry name" value="WHTH_transcript_rep_HrcA_IDD"/>
</dbReference>
<dbReference type="PIRSF" id="PIRSF005485">
    <property type="entry name" value="HrcA"/>
    <property type="match status" value="1"/>
</dbReference>
<dbReference type="InterPro" id="IPR021153">
    <property type="entry name" value="HrcA_C"/>
</dbReference>
<dbReference type="SUPFAM" id="SSF55781">
    <property type="entry name" value="GAF domain-like"/>
    <property type="match status" value="1"/>
</dbReference>
<evidence type="ECO:0000256" key="3">
    <source>
        <dbReference type="ARBA" id="ARBA00023016"/>
    </source>
</evidence>
<evidence type="ECO:0000256" key="2">
    <source>
        <dbReference type="ARBA" id="ARBA00023015"/>
    </source>
</evidence>
<dbReference type="Pfam" id="PF08220">
    <property type="entry name" value="HTH_DeoR"/>
    <property type="match status" value="1"/>
</dbReference>